<evidence type="ECO:0000313" key="1">
    <source>
        <dbReference type="EMBL" id="CAK56892.1"/>
    </source>
</evidence>
<accession>A0BEC5</accession>
<dbReference type="KEGG" id="ptm:GSPATT00027925001"/>
<proteinExistence type="predicted"/>
<dbReference type="InterPro" id="IPR011047">
    <property type="entry name" value="Quinoprotein_ADH-like_sf"/>
</dbReference>
<dbReference type="HOGENOM" id="CLU_2763301_0_0_1"/>
<dbReference type="EMBL" id="CT867989">
    <property type="protein sequence ID" value="CAK56892.1"/>
    <property type="molecule type" value="Genomic_DNA"/>
</dbReference>
<protein>
    <submittedName>
        <fullName evidence="1">Uncharacterized protein</fullName>
    </submittedName>
</protein>
<reference evidence="1 2" key="1">
    <citation type="journal article" date="2006" name="Nature">
        <title>Global trends of whole-genome duplications revealed by the ciliate Paramecium tetraurelia.</title>
        <authorList>
            <consortium name="Genoscope"/>
            <person name="Aury J.-M."/>
            <person name="Jaillon O."/>
            <person name="Duret L."/>
            <person name="Noel B."/>
            <person name="Jubin C."/>
            <person name="Porcel B.M."/>
            <person name="Segurens B."/>
            <person name="Daubin V."/>
            <person name="Anthouard V."/>
            <person name="Aiach N."/>
            <person name="Arnaiz O."/>
            <person name="Billaut A."/>
            <person name="Beisson J."/>
            <person name="Blanc I."/>
            <person name="Bouhouche K."/>
            <person name="Camara F."/>
            <person name="Duharcourt S."/>
            <person name="Guigo R."/>
            <person name="Gogendeau D."/>
            <person name="Katinka M."/>
            <person name="Keller A.-M."/>
            <person name="Kissmehl R."/>
            <person name="Klotz C."/>
            <person name="Koll F."/>
            <person name="Le Moue A."/>
            <person name="Lepere C."/>
            <person name="Malinsky S."/>
            <person name="Nowacki M."/>
            <person name="Nowak J.K."/>
            <person name="Plattner H."/>
            <person name="Poulain J."/>
            <person name="Ruiz F."/>
            <person name="Serrano V."/>
            <person name="Zagulski M."/>
            <person name="Dessen P."/>
            <person name="Betermier M."/>
            <person name="Weissenbach J."/>
            <person name="Scarpelli C."/>
            <person name="Schachter V."/>
            <person name="Sperling L."/>
            <person name="Meyer E."/>
            <person name="Cohen J."/>
            <person name="Wincker P."/>
        </authorList>
    </citation>
    <scope>NUCLEOTIDE SEQUENCE [LARGE SCALE GENOMIC DNA]</scope>
    <source>
        <strain evidence="1 2">Stock d4-2</strain>
    </source>
</reference>
<dbReference type="AlphaFoldDB" id="A0BEC5"/>
<organism evidence="1 2">
    <name type="scientific">Paramecium tetraurelia</name>
    <dbReference type="NCBI Taxonomy" id="5888"/>
    <lineage>
        <taxon>Eukaryota</taxon>
        <taxon>Sar</taxon>
        <taxon>Alveolata</taxon>
        <taxon>Ciliophora</taxon>
        <taxon>Intramacronucleata</taxon>
        <taxon>Oligohymenophorea</taxon>
        <taxon>Peniculida</taxon>
        <taxon>Parameciidae</taxon>
        <taxon>Paramecium</taxon>
    </lineage>
</organism>
<dbReference type="InterPro" id="IPR015943">
    <property type="entry name" value="WD40/YVTN_repeat-like_dom_sf"/>
</dbReference>
<dbReference type="eggNOG" id="KOG0266">
    <property type="taxonomic scope" value="Eukaryota"/>
</dbReference>
<gene>
    <name evidence="1" type="ORF">GSPATT00027925001</name>
</gene>
<dbReference type="SUPFAM" id="SSF50998">
    <property type="entry name" value="Quinoprotein alcohol dehydrogenase-like"/>
    <property type="match status" value="1"/>
</dbReference>
<dbReference type="RefSeq" id="XP_001424290.1">
    <property type="nucleotide sequence ID" value="XM_001424253.1"/>
</dbReference>
<dbReference type="Gene3D" id="2.130.10.10">
    <property type="entry name" value="YVTN repeat-like/Quinoprotein amine dehydrogenase"/>
    <property type="match status" value="1"/>
</dbReference>
<name>A0BEC5_PARTE</name>
<evidence type="ECO:0000313" key="2">
    <source>
        <dbReference type="Proteomes" id="UP000000600"/>
    </source>
</evidence>
<sequence length="70" mass="8060">MKELMIYSEVFATSSFNNIRIWNAKNRQELLKIQVPNLECRTVSFTNDGKSIVSGWSDAKIKAFYLNQGD</sequence>
<dbReference type="STRING" id="5888.A0BEC5"/>
<dbReference type="Proteomes" id="UP000000600">
    <property type="component" value="Unassembled WGS sequence"/>
</dbReference>
<keyword evidence="2" id="KW-1185">Reference proteome</keyword>
<dbReference type="GeneID" id="5010078"/>
<dbReference type="OrthoDB" id="6252103at2759"/>
<dbReference type="InParanoid" id="A0BEC5"/>